<keyword evidence="8 15" id="KW-0418">Kinase</keyword>
<keyword evidence="10 13" id="KW-1133">Transmembrane helix</keyword>
<dbReference type="SMART" id="SM00387">
    <property type="entry name" value="HATPase_c"/>
    <property type="match status" value="1"/>
</dbReference>
<dbReference type="SUPFAM" id="SSF47384">
    <property type="entry name" value="Homodimeric domain of signal transducing histidine kinase"/>
    <property type="match status" value="1"/>
</dbReference>
<dbReference type="Pfam" id="PF13493">
    <property type="entry name" value="DUF4118"/>
    <property type="match status" value="1"/>
</dbReference>
<sequence length="867" mass="94974">MRDDVRADALLASLENEQKGKLKVFLGAAPGVGKTYAMLQAVREQFNEGTSILIGVVETHGRRETLALLDKLPMQARKTVYHRNQRIEEMDLDALLEQKPALAVVDELAHSNAPGSRHEKRWQDVQELLAAGIDVYTTLNVQHLESLNDLVWQLTGVRVKETLPDQVLLDADSLVLIDLPPKELLERLREGKVYVPHQAKTALQSFFSLNNLTALRELAMQTAASHVEGDLQLQWQAAGKATQPLRGKLMVCLGTQQGMALVRYGHRFAQRRQLPWLVLHVDTNGQTSAETEQALALASQLGAKVLTLSSPSVADAIRLTSEQQQVSQLLLGKPHKIPWRPSLVQYLIRATQGLEITLVDVAQTADAVSNPKRKDKLNAAGKWRDYAISAVIMGSTTVLAWFLSSWLPDSSIPLIFVLGVMTTALSTSLLPATLASIFGFIAHNLLFVDPLYSLKVSRHSDLLTLLVLLIVGMTAGRLASRQRKQLISLRESQHLGNALLALNQALSKANSSEEVVRLGSEAIAGALHIAVVVLDQDYLEHSGNSLAIPGQTDKAAIDWCLAKKQSAGAFTATLNAAESQYHPLTDHLVLGIRLLSPLSAGAERQLQALLSDMRAALARIDLDERLADSQLQAETDRMRAALLSSVSHDLKTPLATIMGASGTLLAYDEKIPPEEKNELLQSIQEEAARLRSYVQNLLDMTRIGSPDFQLKREWVAIEDLVDAAYHRLQAAWRQHKLLIHIDQNIPLLYVHGALIEQVLVNVFDNAVRYSPAGTPIEFKVVLALPDIIIDIIDMGAGIADADRSKIFNLFYTQPVGDCGSRGTGLGLAISRAMIEAHGGKIWAFPGVNKVGTCMRISLPVGLNSPEK</sequence>
<reference evidence="15 16" key="1">
    <citation type="journal article" date="2013" name="Genome Announc.">
        <title>Genome Sequence of Plesiomonas shigelloides Strain 302-73 (Serotype O1).</title>
        <authorList>
            <person name="Pique N."/>
            <person name="Aquilini E."/>
            <person name="Alioto T."/>
            <person name="Minana-Galbis D."/>
            <person name="Tomas J.M."/>
        </authorList>
    </citation>
    <scope>NUCLEOTIDE SEQUENCE [LARGE SCALE GENOMIC DNA]</scope>
    <source>
        <strain evidence="15 16">302-73</strain>
    </source>
</reference>
<comment type="catalytic activity">
    <reaction evidence="1">
        <text>ATP + protein L-histidine = ADP + protein N-phospho-L-histidine.</text>
        <dbReference type="EC" id="2.7.13.3"/>
    </reaction>
</comment>
<dbReference type="Pfam" id="PF02518">
    <property type="entry name" value="HATPase_c"/>
    <property type="match status" value="1"/>
</dbReference>
<dbReference type="InterPro" id="IPR036890">
    <property type="entry name" value="HATPase_C_sf"/>
</dbReference>
<evidence type="ECO:0000256" key="11">
    <source>
        <dbReference type="ARBA" id="ARBA00023012"/>
    </source>
</evidence>
<organism evidence="15 16">
    <name type="scientific">Plesiomonas shigelloides 302-73</name>
    <dbReference type="NCBI Taxonomy" id="1315976"/>
    <lineage>
        <taxon>Bacteria</taxon>
        <taxon>Pseudomonadati</taxon>
        <taxon>Pseudomonadota</taxon>
        <taxon>Gammaproteobacteria</taxon>
        <taxon>Enterobacterales</taxon>
        <taxon>Enterobacteriaceae</taxon>
        <taxon>Plesiomonas</taxon>
    </lineage>
</organism>
<name>R8ARW3_PLESH</name>
<evidence type="ECO:0000256" key="5">
    <source>
        <dbReference type="ARBA" id="ARBA00022679"/>
    </source>
</evidence>
<evidence type="ECO:0000313" key="15">
    <source>
        <dbReference type="EMBL" id="EON89061.1"/>
    </source>
</evidence>
<dbReference type="GO" id="GO:0005524">
    <property type="term" value="F:ATP binding"/>
    <property type="evidence" value="ECO:0007669"/>
    <property type="project" value="UniProtKB-KW"/>
</dbReference>
<dbReference type="Gene3D" id="1.20.120.620">
    <property type="entry name" value="Backbone structure of the membrane domain of e. Coli histidine kinase receptor kdpd"/>
    <property type="match status" value="1"/>
</dbReference>
<accession>R8ARW3</accession>
<dbReference type="Proteomes" id="UP000014012">
    <property type="component" value="Unassembled WGS sequence"/>
</dbReference>
<evidence type="ECO:0000256" key="3">
    <source>
        <dbReference type="ARBA" id="ARBA00012438"/>
    </source>
</evidence>
<dbReference type="InterPro" id="IPR038318">
    <property type="entry name" value="KdpD_sf"/>
</dbReference>
<evidence type="ECO:0000259" key="14">
    <source>
        <dbReference type="PROSITE" id="PS50109"/>
    </source>
</evidence>
<dbReference type="PATRIC" id="fig|1315976.3.peg.1567"/>
<dbReference type="InterPro" id="IPR005467">
    <property type="entry name" value="His_kinase_dom"/>
</dbReference>
<evidence type="ECO:0000256" key="7">
    <source>
        <dbReference type="ARBA" id="ARBA00022741"/>
    </source>
</evidence>
<dbReference type="PROSITE" id="PS50109">
    <property type="entry name" value="HIS_KIN"/>
    <property type="match status" value="1"/>
</dbReference>
<dbReference type="Gene3D" id="3.40.50.300">
    <property type="entry name" value="P-loop containing nucleotide triphosphate hydrolases"/>
    <property type="match status" value="1"/>
</dbReference>
<evidence type="ECO:0000256" key="13">
    <source>
        <dbReference type="SAM" id="Phobius"/>
    </source>
</evidence>
<feature type="transmembrane region" description="Helical" evidence="13">
    <location>
        <begin position="414"/>
        <end position="442"/>
    </location>
</feature>
<dbReference type="InterPro" id="IPR003661">
    <property type="entry name" value="HisK_dim/P_dom"/>
</dbReference>
<dbReference type="InterPro" id="IPR004358">
    <property type="entry name" value="Sig_transdc_His_kin-like_C"/>
</dbReference>
<dbReference type="InterPro" id="IPR036097">
    <property type="entry name" value="HisK_dim/P_sf"/>
</dbReference>
<feature type="transmembrane region" description="Helical" evidence="13">
    <location>
        <begin position="462"/>
        <end position="480"/>
    </location>
</feature>
<dbReference type="GO" id="GO:0005886">
    <property type="term" value="C:plasma membrane"/>
    <property type="evidence" value="ECO:0007669"/>
    <property type="project" value="TreeGrafter"/>
</dbReference>
<dbReference type="Pfam" id="PF02702">
    <property type="entry name" value="KdpD"/>
    <property type="match status" value="1"/>
</dbReference>
<comment type="caution">
    <text evidence="15">The sequence shown here is derived from an EMBL/GenBank/DDBJ whole genome shotgun (WGS) entry which is preliminary data.</text>
</comment>
<comment type="subcellular location">
    <subcellularLocation>
        <location evidence="2">Membrane</location>
        <topology evidence="2">Multi-pass membrane protein</topology>
    </subcellularLocation>
</comment>
<evidence type="ECO:0000256" key="12">
    <source>
        <dbReference type="ARBA" id="ARBA00023136"/>
    </source>
</evidence>
<proteinExistence type="predicted"/>
<keyword evidence="11" id="KW-0902">Two-component regulatory system</keyword>
<dbReference type="InterPro" id="IPR052023">
    <property type="entry name" value="Histidine_kinase_KdpD"/>
</dbReference>
<evidence type="ECO:0000256" key="8">
    <source>
        <dbReference type="ARBA" id="ARBA00022777"/>
    </source>
</evidence>
<dbReference type="AlphaFoldDB" id="R8ARW3"/>
<dbReference type="CDD" id="cd00082">
    <property type="entry name" value="HisKA"/>
    <property type="match status" value="1"/>
</dbReference>
<evidence type="ECO:0000256" key="9">
    <source>
        <dbReference type="ARBA" id="ARBA00022840"/>
    </source>
</evidence>
<keyword evidence="4" id="KW-0597">Phosphoprotein</keyword>
<keyword evidence="16" id="KW-1185">Reference proteome</keyword>
<dbReference type="EC" id="2.7.13.3" evidence="3"/>
<keyword evidence="6 13" id="KW-0812">Transmembrane</keyword>
<keyword evidence="5" id="KW-0808">Transferase</keyword>
<dbReference type="RefSeq" id="WP_010863210.1">
    <property type="nucleotide sequence ID" value="NZ_KB944508.1"/>
</dbReference>
<gene>
    <name evidence="15" type="ORF">PLESHI_07935</name>
</gene>
<dbReference type="InterPro" id="IPR029016">
    <property type="entry name" value="GAF-like_dom_sf"/>
</dbReference>
<dbReference type="InterPro" id="IPR025201">
    <property type="entry name" value="KdpD_TM"/>
</dbReference>
<dbReference type="Gene3D" id="1.10.287.130">
    <property type="match status" value="1"/>
</dbReference>
<evidence type="ECO:0000256" key="4">
    <source>
        <dbReference type="ARBA" id="ARBA00022553"/>
    </source>
</evidence>
<dbReference type="PRINTS" id="PR00344">
    <property type="entry name" value="BCTRLSENSOR"/>
</dbReference>
<dbReference type="InterPro" id="IPR027417">
    <property type="entry name" value="P-loop_NTPase"/>
</dbReference>
<dbReference type="EMBL" id="AQQO01000047">
    <property type="protein sequence ID" value="EON89061.1"/>
    <property type="molecule type" value="Genomic_DNA"/>
</dbReference>
<evidence type="ECO:0000313" key="16">
    <source>
        <dbReference type="Proteomes" id="UP000014012"/>
    </source>
</evidence>
<dbReference type="FunFam" id="3.40.50.300:FF:000483">
    <property type="entry name" value="Sensor histidine kinase KdpD"/>
    <property type="match status" value="1"/>
</dbReference>
<evidence type="ECO:0000256" key="1">
    <source>
        <dbReference type="ARBA" id="ARBA00000085"/>
    </source>
</evidence>
<dbReference type="SUPFAM" id="SSF55874">
    <property type="entry name" value="ATPase domain of HSP90 chaperone/DNA topoisomerase II/histidine kinase"/>
    <property type="match status" value="1"/>
</dbReference>
<dbReference type="Gene3D" id="3.30.565.10">
    <property type="entry name" value="Histidine kinase-like ATPase, C-terminal domain"/>
    <property type="match status" value="1"/>
</dbReference>
<dbReference type="GO" id="GO:0005737">
    <property type="term" value="C:cytoplasm"/>
    <property type="evidence" value="ECO:0007669"/>
    <property type="project" value="UniProtKB-ARBA"/>
</dbReference>
<keyword evidence="12 13" id="KW-0472">Membrane</keyword>
<evidence type="ECO:0000256" key="2">
    <source>
        <dbReference type="ARBA" id="ARBA00004141"/>
    </source>
</evidence>
<keyword evidence="7" id="KW-0547">Nucleotide-binding</keyword>
<feature type="domain" description="Histidine kinase" evidence="14">
    <location>
        <begin position="645"/>
        <end position="862"/>
    </location>
</feature>
<dbReference type="OrthoDB" id="9806130at2"/>
<dbReference type="SMART" id="SM00388">
    <property type="entry name" value="HisKA"/>
    <property type="match status" value="1"/>
</dbReference>
<evidence type="ECO:0000256" key="6">
    <source>
        <dbReference type="ARBA" id="ARBA00022692"/>
    </source>
</evidence>
<protein>
    <recommendedName>
        <fullName evidence="3">histidine kinase</fullName>
        <ecNumber evidence="3">2.7.13.3</ecNumber>
    </recommendedName>
</protein>
<dbReference type="InterPro" id="IPR003594">
    <property type="entry name" value="HATPase_dom"/>
</dbReference>
<dbReference type="CDD" id="cd00075">
    <property type="entry name" value="HATPase"/>
    <property type="match status" value="1"/>
</dbReference>
<dbReference type="Pfam" id="PF00512">
    <property type="entry name" value="HisKA"/>
    <property type="match status" value="1"/>
</dbReference>
<dbReference type="PANTHER" id="PTHR45569:SF1">
    <property type="entry name" value="SENSOR PROTEIN KDPD"/>
    <property type="match status" value="1"/>
</dbReference>
<evidence type="ECO:0000256" key="10">
    <source>
        <dbReference type="ARBA" id="ARBA00022989"/>
    </source>
</evidence>
<dbReference type="PANTHER" id="PTHR45569">
    <property type="entry name" value="SENSOR PROTEIN KDPD"/>
    <property type="match status" value="1"/>
</dbReference>
<keyword evidence="9" id="KW-0067">ATP-binding</keyword>
<dbReference type="GO" id="GO:0000155">
    <property type="term" value="F:phosphorelay sensor kinase activity"/>
    <property type="evidence" value="ECO:0007669"/>
    <property type="project" value="InterPro"/>
</dbReference>
<dbReference type="Gene3D" id="3.30.450.40">
    <property type="match status" value="1"/>
</dbReference>
<dbReference type="HOGENOM" id="CLU_000445_113_1_6"/>
<dbReference type="InterPro" id="IPR003852">
    <property type="entry name" value="Sig_transdc_His_kinase_KdpD_N"/>
</dbReference>
<feature type="transmembrane region" description="Helical" evidence="13">
    <location>
        <begin position="386"/>
        <end position="407"/>
    </location>
</feature>